<comment type="caution">
    <text evidence="1">The sequence shown here is derived from an EMBL/GenBank/DDBJ whole genome shotgun (WGS) entry which is preliminary data.</text>
</comment>
<reference evidence="1 2" key="1">
    <citation type="journal article" date="2023" name="J. Hered.">
        <title>Chromosome-level genome of the wood stork (Mycteria americana) provides insight into avian chromosome evolution.</title>
        <authorList>
            <person name="Flamio R. Jr."/>
            <person name="Ramstad K.M."/>
        </authorList>
    </citation>
    <scope>NUCLEOTIDE SEQUENCE [LARGE SCALE GENOMIC DNA]</scope>
    <source>
        <strain evidence="1">JAX WOST 10</strain>
    </source>
</reference>
<dbReference type="PANTHER" id="PTHR33332">
    <property type="entry name" value="REVERSE TRANSCRIPTASE DOMAIN-CONTAINING PROTEIN"/>
    <property type="match status" value="1"/>
</dbReference>
<accession>A0AAN7RRD6</accession>
<sequence>MAGEQPCSKGCGVLADSRLNTSQQCALAAKRANRILGCIQHSIASRSKEGIIPLYLALAWPHLEHCVQFWAPQFKKDVKVLECVQKRATKLVEGMEGMSCEEWLRTLGLSSLEKRRLRDDLIALYSFLRRASGEGGADELDSMILMGPFQLEIFYDSMILRFYDLFSLVSSDRTHGNGSKLHQERCRLDIRKCFY</sequence>
<evidence type="ECO:0000313" key="2">
    <source>
        <dbReference type="Proteomes" id="UP001333110"/>
    </source>
</evidence>
<gene>
    <name evidence="1" type="ORF">QYF61_027977</name>
</gene>
<proteinExistence type="predicted"/>
<evidence type="ECO:0000313" key="1">
    <source>
        <dbReference type="EMBL" id="KAK4817114.1"/>
    </source>
</evidence>
<keyword evidence="2" id="KW-1185">Reference proteome</keyword>
<dbReference type="AlphaFoldDB" id="A0AAN7RRD6"/>
<organism evidence="1 2">
    <name type="scientific">Mycteria americana</name>
    <name type="common">Wood stork</name>
    <dbReference type="NCBI Taxonomy" id="33587"/>
    <lineage>
        <taxon>Eukaryota</taxon>
        <taxon>Metazoa</taxon>
        <taxon>Chordata</taxon>
        <taxon>Craniata</taxon>
        <taxon>Vertebrata</taxon>
        <taxon>Euteleostomi</taxon>
        <taxon>Archelosauria</taxon>
        <taxon>Archosauria</taxon>
        <taxon>Dinosauria</taxon>
        <taxon>Saurischia</taxon>
        <taxon>Theropoda</taxon>
        <taxon>Coelurosauria</taxon>
        <taxon>Aves</taxon>
        <taxon>Neognathae</taxon>
        <taxon>Neoaves</taxon>
        <taxon>Aequornithes</taxon>
        <taxon>Ciconiiformes</taxon>
        <taxon>Ciconiidae</taxon>
        <taxon>Mycteria</taxon>
    </lineage>
</organism>
<protein>
    <submittedName>
        <fullName evidence="1">Uncharacterized protein</fullName>
    </submittedName>
</protein>
<name>A0AAN7RRD6_MYCAM</name>
<dbReference type="EMBL" id="JAUNZN010000009">
    <property type="protein sequence ID" value="KAK4817114.1"/>
    <property type="molecule type" value="Genomic_DNA"/>
</dbReference>
<dbReference type="Proteomes" id="UP001333110">
    <property type="component" value="Unassembled WGS sequence"/>
</dbReference>